<dbReference type="Gene3D" id="3.30.160.100">
    <property type="entry name" value="Ribosome hibernation promotion factor-like"/>
    <property type="match status" value="1"/>
</dbReference>
<sequence length="98" mass="11287">MDYAIDSIKVDLQTVGFDTTPELVDLVERELRRIMRFRKDVVAADFYFNEDGTNSENNKVARWRLGIPGKDLFAEARSSSWGGSLREAGEKLRRQFVD</sequence>
<comment type="caution">
    <text evidence="1">The sequence shown here is derived from an EMBL/GenBank/DDBJ whole genome shotgun (WGS) entry which is preliminary data.</text>
</comment>
<dbReference type="InterPro" id="IPR003489">
    <property type="entry name" value="RHF/RaiA"/>
</dbReference>
<name>A0A6L9L4Q8_9BACT</name>
<protein>
    <recommendedName>
        <fullName evidence="3">HPF/RaiA family ribosome-associated protein</fullName>
    </recommendedName>
</protein>
<gene>
    <name evidence="1" type="ORF">GK108_11980</name>
</gene>
<evidence type="ECO:0008006" key="3">
    <source>
        <dbReference type="Google" id="ProtNLM"/>
    </source>
</evidence>
<dbReference type="Proteomes" id="UP000474175">
    <property type="component" value="Unassembled WGS sequence"/>
</dbReference>
<dbReference type="RefSeq" id="WP_163947926.1">
    <property type="nucleotide sequence ID" value="NZ_JAAFZH010000004.1"/>
</dbReference>
<organism evidence="1 2">
    <name type="scientific">Spirosoma terrae</name>
    <dbReference type="NCBI Taxonomy" id="1968276"/>
    <lineage>
        <taxon>Bacteria</taxon>
        <taxon>Pseudomonadati</taxon>
        <taxon>Bacteroidota</taxon>
        <taxon>Cytophagia</taxon>
        <taxon>Cytophagales</taxon>
        <taxon>Cytophagaceae</taxon>
        <taxon>Spirosoma</taxon>
    </lineage>
</organism>
<dbReference type="EMBL" id="JAAFZH010000004">
    <property type="protein sequence ID" value="NDU95595.1"/>
    <property type="molecule type" value="Genomic_DNA"/>
</dbReference>
<evidence type="ECO:0000313" key="1">
    <source>
        <dbReference type="EMBL" id="NDU95595.1"/>
    </source>
</evidence>
<dbReference type="AlphaFoldDB" id="A0A6L9L4Q8"/>
<keyword evidence="2" id="KW-1185">Reference proteome</keyword>
<dbReference type="InterPro" id="IPR036567">
    <property type="entry name" value="RHF-like"/>
</dbReference>
<dbReference type="SUPFAM" id="SSF69754">
    <property type="entry name" value="Ribosome binding protein Y (YfiA homologue)"/>
    <property type="match status" value="1"/>
</dbReference>
<reference evidence="1 2" key="1">
    <citation type="submission" date="2020-02" db="EMBL/GenBank/DDBJ databases">
        <title>Draft genome sequence of two Spirosoma agri KCTC 52727 and Spirosoma terrae KCTC 52035.</title>
        <authorList>
            <person name="Rojas J."/>
            <person name="Ambika Manirajan B."/>
            <person name="Suarez C."/>
            <person name="Ratering S."/>
            <person name="Schnell S."/>
        </authorList>
    </citation>
    <scope>NUCLEOTIDE SEQUENCE [LARGE SCALE GENOMIC DNA]</scope>
    <source>
        <strain evidence="1 2">KCTC 52035</strain>
    </source>
</reference>
<dbReference type="Pfam" id="PF02482">
    <property type="entry name" value="Ribosomal_S30AE"/>
    <property type="match status" value="1"/>
</dbReference>
<accession>A0A6L9L4Q8</accession>
<evidence type="ECO:0000313" key="2">
    <source>
        <dbReference type="Proteomes" id="UP000474175"/>
    </source>
</evidence>
<proteinExistence type="predicted"/>